<dbReference type="SUPFAM" id="SSF55729">
    <property type="entry name" value="Acyl-CoA N-acyltransferases (Nat)"/>
    <property type="match status" value="1"/>
</dbReference>
<organism evidence="2 3">
    <name type="scientific">Escovopsis weberi</name>
    <dbReference type="NCBI Taxonomy" id="150374"/>
    <lineage>
        <taxon>Eukaryota</taxon>
        <taxon>Fungi</taxon>
        <taxon>Dikarya</taxon>
        <taxon>Ascomycota</taxon>
        <taxon>Pezizomycotina</taxon>
        <taxon>Sordariomycetes</taxon>
        <taxon>Hypocreomycetidae</taxon>
        <taxon>Hypocreales</taxon>
        <taxon>Hypocreaceae</taxon>
        <taxon>Escovopsis</taxon>
    </lineage>
</organism>
<protein>
    <submittedName>
        <fullName evidence="2">Uncharacterized protein</fullName>
    </submittedName>
</protein>
<dbReference type="STRING" id="150374.A0A0M8N3I2"/>
<accession>A0A0M8N3I2</accession>
<feature type="compositionally biased region" description="Polar residues" evidence="1">
    <location>
        <begin position="67"/>
        <end position="82"/>
    </location>
</feature>
<dbReference type="Proteomes" id="UP000053831">
    <property type="component" value="Unassembled WGS sequence"/>
</dbReference>
<feature type="compositionally biased region" description="Polar residues" evidence="1">
    <location>
        <begin position="240"/>
        <end position="251"/>
    </location>
</feature>
<sequence>MPTAKEEDDVQKVRRRIQDERVVDACDQIRKWLSIPQTTKTTNPGILGAVPPKDCATPPHSKEASRISAQTPSIPSITNASPDEQHKHSPASASEGQGQAQTPDEAQTDPDDDHFRTIVSKGSTVNGDLESNSKTGNVGAQADKEPQSSGCYVSRWLVETGELPCVSIKDDIARFCSKDIDTCTGEFLPEIEHPTTMMERQDGPSKSFQDLAWRQAHMSSELHIQREISAREKIAAAVRSQVQDEQAQTDISAEHISKNDDDNNRNNSINKVENNNTRTADHEEPPWPRANCTVRPAEPKDFAQIAAIMTLESAARECPQIVEARAVIRPADVVAIFHSCRKAMQPFVVATSPDEQLLDRSRWPAGADADGAYDEYLAWRRAARTPEAPDIVFGFAFLGDARPGVLAQKPPGGGGGGGGGGGSRFSCQVRVAVHPEHRGRAYGSALLDRMLLCAAPYHRSALDYAWRTDRGLESEWLDLALWALEAQPAANIHDGTDGTTRRG</sequence>
<reference evidence="2 3" key="1">
    <citation type="submission" date="2015-07" db="EMBL/GenBank/DDBJ databases">
        <title>The genome of the fungus Escovopsis weberi, a specialized disease agent of ant agriculture.</title>
        <authorList>
            <person name="de Man T.J."/>
            <person name="Stajich J.E."/>
            <person name="Kubicek C.P."/>
            <person name="Chenthamara K."/>
            <person name="Atanasova L."/>
            <person name="Druzhinina I.S."/>
            <person name="Birnbaum S."/>
            <person name="Barribeau S.M."/>
            <person name="Teiling C."/>
            <person name="Suen G."/>
            <person name="Currie C."/>
            <person name="Gerardo N.M."/>
        </authorList>
    </citation>
    <scope>NUCLEOTIDE SEQUENCE [LARGE SCALE GENOMIC DNA]</scope>
</reference>
<evidence type="ECO:0000256" key="1">
    <source>
        <dbReference type="SAM" id="MobiDB-lite"/>
    </source>
</evidence>
<dbReference type="CDD" id="cd04301">
    <property type="entry name" value="NAT_SF"/>
    <property type="match status" value="1"/>
</dbReference>
<dbReference type="Gene3D" id="3.40.630.30">
    <property type="match status" value="1"/>
</dbReference>
<comment type="caution">
    <text evidence="2">The sequence shown here is derived from an EMBL/GenBank/DDBJ whole genome shotgun (WGS) entry which is preliminary data.</text>
</comment>
<feature type="region of interest" description="Disordered" evidence="1">
    <location>
        <begin position="38"/>
        <end position="146"/>
    </location>
</feature>
<feature type="compositionally biased region" description="Polar residues" evidence="1">
    <location>
        <begin position="91"/>
        <end position="105"/>
    </location>
</feature>
<feature type="region of interest" description="Disordered" evidence="1">
    <location>
        <begin position="240"/>
        <end position="290"/>
    </location>
</feature>
<dbReference type="OrthoDB" id="2129362at2759"/>
<proteinExistence type="predicted"/>
<feature type="compositionally biased region" description="Polar residues" evidence="1">
    <location>
        <begin position="120"/>
        <end position="138"/>
    </location>
</feature>
<gene>
    <name evidence="2" type="ORF">ESCO_000125</name>
</gene>
<dbReference type="AlphaFoldDB" id="A0A0M8N3I2"/>
<keyword evidence="3" id="KW-1185">Reference proteome</keyword>
<feature type="compositionally biased region" description="Basic and acidic residues" evidence="1">
    <location>
        <begin position="252"/>
        <end position="264"/>
    </location>
</feature>
<evidence type="ECO:0000313" key="3">
    <source>
        <dbReference type="Proteomes" id="UP000053831"/>
    </source>
</evidence>
<name>A0A0M8N3I2_ESCWE</name>
<evidence type="ECO:0000313" key="2">
    <source>
        <dbReference type="EMBL" id="KOS19210.1"/>
    </source>
</evidence>
<dbReference type="EMBL" id="LGSR01000020">
    <property type="protein sequence ID" value="KOS19210.1"/>
    <property type="molecule type" value="Genomic_DNA"/>
</dbReference>
<dbReference type="InterPro" id="IPR016181">
    <property type="entry name" value="Acyl_CoA_acyltransferase"/>
</dbReference>